<evidence type="ECO:0000313" key="6">
    <source>
        <dbReference type="EMBL" id="KAF8763970.1"/>
    </source>
</evidence>
<dbReference type="GO" id="GO:0005576">
    <property type="term" value="C:extracellular region"/>
    <property type="evidence" value="ECO:0007669"/>
    <property type="project" value="InterPro"/>
</dbReference>
<protein>
    <submittedName>
        <fullName evidence="6">Ion transport peptide-like like protein</fullName>
    </submittedName>
</protein>
<evidence type="ECO:0000256" key="2">
    <source>
        <dbReference type="ARBA" id="ARBA00005447"/>
    </source>
</evidence>
<gene>
    <name evidence="6" type="ORF">HNY73_022094</name>
</gene>
<comment type="similarity">
    <text evidence="2">Belongs to the arthropod CHH/MIH/GIH/VIH hormone family.</text>
</comment>
<dbReference type="EMBL" id="JABXBU010002231">
    <property type="protein sequence ID" value="KAF8763970.1"/>
    <property type="molecule type" value="Genomic_DNA"/>
</dbReference>
<dbReference type="GO" id="GO:0007623">
    <property type="term" value="P:circadian rhythm"/>
    <property type="evidence" value="ECO:0007669"/>
    <property type="project" value="TreeGrafter"/>
</dbReference>
<dbReference type="PANTHER" id="PTHR35981">
    <property type="entry name" value="ION TRANSPORT PEPTIDE, ISOFORM C"/>
    <property type="match status" value="1"/>
</dbReference>
<feature type="disulfide bond" evidence="4">
    <location>
        <begin position="30"/>
        <end position="66"/>
    </location>
</feature>
<keyword evidence="7" id="KW-1185">Reference proteome</keyword>
<dbReference type="InterPro" id="IPR031098">
    <property type="entry name" value="Crust_neurohorm"/>
</dbReference>
<dbReference type="Proteomes" id="UP000807504">
    <property type="component" value="Unassembled WGS sequence"/>
</dbReference>
<reference evidence="6" key="2">
    <citation type="submission" date="2020-06" db="EMBL/GenBank/DDBJ databases">
        <authorList>
            <person name="Sheffer M."/>
        </authorList>
    </citation>
    <scope>NUCLEOTIDE SEQUENCE</scope>
</reference>
<comment type="caution">
    <text evidence="6">The sequence shown here is derived from an EMBL/GenBank/DDBJ whole genome shotgun (WGS) entry which is preliminary data.</text>
</comment>
<name>A0A8T0E3F9_ARGBR</name>
<dbReference type="GO" id="GO:0005184">
    <property type="term" value="F:neuropeptide hormone activity"/>
    <property type="evidence" value="ECO:0007669"/>
    <property type="project" value="InterPro"/>
</dbReference>
<keyword evidence="4" id="KW-1015">Disulfide bond</keyword>
<feature type="disulfide bond" evidence="4">
    <location>
        <begin position="49"/>
        <end position="75"/>
    </location>
</feature>
<dbReference type="Gene3D" id="1.10.2010.10">
    <property type="entry name" value="Crustacean CHH/MIH/GIH neurohormone"/>
    <property type="match status" value="1"/>
</dbReference>
<evidence type="ECO:0000256" key="3">
    <source>
        <dbReference type="ARBA" id="ARBA00022729"/>
    </source>
</evidence>
<comment type="function">
    <text evidence="1">May increase the toxicity of alpha-latrotoxin and/or other venom components. Is non-toxic to mice and to the cockroach Periplaneta americana.</text>
</comment>
<dbReference type="InterPro" id="IPR035957">
    <property type="entry name" value="Crust_neurohorm_sf"/>
</dbReference>
<feature type="disulfide bond" evidence="4">
    <location>
        <begin position="46"/>
        <end position="62"/>
    </location>
</feature>
<evidence type="ECO:0000256" key="1">
    <source>
        <dbReference type="ARBA" id="ARBA00003845"/>
    </source>
</evidence>
<dbReference type="Pfam" id="PF01147">
    <property type="entry name" value="Crust_neurohorm"/>
    <property type="match status" value="1"/>
</dbReference>
<proteinExistence type="inferred from homology"/>
<keyword evidence="3 5" id="KW-0732">Signal</keyword>
<dbReference type="PANTHER" id="PTHR35981:SF2">
    <property type="entry name" value="ION TRANSPORT PEPTIDE, ISOFORM C"/>
    <property type="match status" value="1"/>
</dbReference>
<dbReference type="SUPFAM" id="SSF81778">
    <property type="entry name" value="Crustacean CHH/MIH/GIH neurohormone"/>
    <property type="match status" value="1"/>
</dbReference>
<reference evidence="6" key="1">
    <citation type="journal article" date="2020" name="bioRxiv">
        <title>Chromosome-level reference genome of the European wasp spider Argiope bruennichi: a resource for studies on range expansion and evolutionary adaptation.</title>
        <authorList>
            <person name="Sheffer M.M."/>
            <person name="Hoppe A."/>
            <person name="Krehenwinkel H."/>
            <person name="Uhl G."/>
            <person name="Kuss A.W."/>
            <person name="Jensen L."/>
            <person name="Jensen C."/>
            <person name="Gillespie R.G."/>
            <person name="Hoff K.J."/>
            <person name="Prost S."/>
        </authorList>
    </citation>
    <scope>NUCLEOTIDE SEQUENCE</scope>
</reference>
<feature type="signal peptide" evidence="5">
    <location>
        <begin position="1"/>
        <end position="19"/>
    </location>
</feature>
<feature type="chain" id="PRO_5035949688" evidence="5">
    <location>
        <begin position="20"/>
        <end position="97"/>
    </location>
</feature>
<dbReference type="AlphaFoldDB" id="A0A8T0E3F9"/>
<accession>A0A8T0E3F9</accession>
<organism evidence="6 7">
    <name type="scientific">Argiope bruennichi</name>
    <name type="common">Wasp spider</name>
    <name type="synonym">Aranea bruennichi</name>
    <dbReference type="NCBI Taxonomy" id="94029"/>
    <lineage>
        <taxon>Eukaryota</taxon>
        <taxon>Metazoa</taxon>
        <taxon>Ecdysozoa</taxon>
        <taxon>Arthropoda</taxon>
        <taxon>Chelicerata</taxon>
        <taxon>Arachnida</taxon>
        <taxon>Araneae</taxon>
        <taxon>Araneomorphae</taxon>
        <taxon>Entelegynae</taxon>
        <taxon>Araneoidea</taxon>
        <taxon>Araneidae</taxon>
        <taxon>Argiope</taxon>
    </lineage>
</organism>
<sequence length="97" mass="10945">MRKLLGLTTFAVIVTVIFADLQGDFAELGCKGTFDESKLRTVIRVCDDCYDLFREDTMLKLCRQKCFTTSYFSGCLDSTEPSADKAYFEKIVKDLSG</sequence>
<evidence type="ECO:0000256" key="4">
    <source>
        <dbReference type="PIRSR" id="PIRSR631098-51"/>
    </source>
</evidence>
<dbReference type="InterPro" id="IPR001166">
    <property type="entry name" value="Hyperglycemic"/>
</dbReference>
<dbReference type="PRINTS" id="PR00550">
    <property type="entry name" value="HYPRGLYCEMIC"/>
</dbReference>
<evidence type="ECO:0000256" key="5">
    <source>
        <dbReference type="SAM" id="SignalP"/>
    </source>
</evidence>
<evidence type="ECO:0000313" key="7">
    <source>
        <dbReference type="Proteomes" id="UP000807504"/>
    </source>
</evidence>